<feature type="domain" description="AbiEi antitoxin N-terminal" evidence="1">
    <location>
        <begin position="8"/>
        <end position="53"/>
    </location>
</feature>
<dbReference type="KEGG" id="kqi:F1D05_22900"/>
<gene>
    <name evidence="2" type="ORF">F1D05_22900</name>
</gene>
<dbReference type="SUPFAM" id="SSF52980">
    <property type="entry name" value="Restriction endonuclease-like"/>
    <property type="match status" value="1"/>
</dbReference>
<name>A0A7G6X1X2_9ACTN</name>
<sequence>MLMTVNPKLRQLASRCGGTFSREDALQSGYTPSQIRERLRAGRWTAVRRGFYAAKPEWADKPPWERSVIAHKLAVHATSRALAGSGVVISHQSAAILHGLTGWGLDLGHVHVTRRDKSRGRLLGGTRHHVGELFRGDVTEVGGVAVTAIARAIVETACFAPYEAAVALCDDALHRSLVTKADLHTTLDRVLGWPGTGRASAVVEFADGLSESVGESRLRVLMDNHGLPTPELQTRFGTGPDVAARVDFFFREYDVVVEFDGLIKYRGDTLASVVREKAREDRLRALGVLVIRVTWDDLQHPELLIRRIREAFARSSSAKKVLSH</sequence>
<evidence type="ECO:0000259" key="1">
    <source>
        <dbReference type="Pfam" id="PF13338"/>
    </source>
</evidence>
<dbReference type="Pfam" id="PF13338">
    <property type="entry name" value="AbiEi_4"/>
    <property type="match status" value="1"/>
</dbReference>
<proteinExistence type="predicted"/>
<protein>
    <recommendedName>
        <fullName evidence="1">AbiEi antitoxin N-terminal domain-containing protein</fullName>
    </recommendedName>
</protein>
<dbReference type="EMBL" id="CP043661">
    <property type="protein sequence ID" value="QNE20237.1"/>
    <property type="molecule type" value="Genomic_DNA"/>
</dbReference>
<dbReference type="InterPro" id="IPR011335">
    <property type="entry name" value="Restrct_endonuc-II-like"/>
</dbReference>
<dbReference type="Proteomes" id="UP000515563">
    <property type="component" value="Chromosome"/>
</dbReference>
<accession>A0A7G6X1X2</accession>
<evidence type="ECO:0000313" key="2">
    <source>
        <dbReference type="EMBL" id="QNE20237.1"/>
    </source>
</evidence>
<dbReference type="Gene3D" id="3.40.960.10">
    <property type="entry name" value="VSR Endonuclease"/>
    <property type="match status" value="1"/>
</dbReference>
<dbReference type="AlphaFoldDB" id="A0A7G6X1X2"/>
<organism evidence="2 3">
    <name type="scientific">Kribbella qitaiheensis</name>
    <dbReference type="NCBI Taxonomy" id="1544730"/>
    <lineage>
        <taxon>Bacteria</taxon>
        <taxon>Bacillati</taxon>
        <taxon>Actinomycetota</taxon>
        <taxon>Actinomycetes</taxon>
        <taxon>Propionibacteriales</taxon>
        <taxon>Kribbellaceae</taxon>
        <taxon>Kribbella</taxon>
    </lineage>
</organism>
<dbReference type="InterPro" id="IPR025159">
    <property type="entry name" value="AbiEi_N"/>
</dbReference>
<reference evidence="2 3" key="2">
    <citation type="journal article" date="2020" name="Microbiol. Resour. Announc.">
        <title>Antarctic desert soil bacteria exhibit high novel natural product potential, evaluated through long-read genome sequencing and comparative genomics.</title>
        <authorList>
            <person name="Benaud N."/>
            <person name="Edwards R.J."/>
            <person name="Amos T.G."/>
            <person name="D'Agostino P.M."/>
            <person name="Gutierrez-Chavez C."/>
            <person name="Montgomery K."/>
            <person name="Nicetic I."/>
            <person name="Ferrari B.C."/>
        </authorList>
    </citation>
    <scope>NUCLEOTIDE SEQUENCE [LARGE SCALE GENOMIC DNA]</scope>
    <source>
        <strain evidence="2 3">SPB151</strain>
    </source>
</reference>
<reference evidence="3" key="1">
    <citation type="submission" date="2019-09" db="EMBL/GenBank/DDBJ databases">
        <title>Antimicrobial potential of Antarctic Bacteria.</title>
        <authorList>
            <person name="Benaud N."/>
            <person name="Edwards R.J."/>
            <person name="Ferrari B.C."/>
        </authorList>
    </citation>
    <scope>NUCLEOTIDE SEQUENCE [LARGE SCALE GENOMIC DNA]</scope>
    <source>
        <strain evidence="3">SPB151</strain>
    </source>
</reference>
<evidence type="ECO:0000313" key="3">
    <source>
        <dbReference type="Proteomes" id="UP000515563"/>
    </source>
</evidence>
<keyword evidence="3" id="KW-1185">Reference proteome</keyword>